<dbReference type="Proteomes" id="UP000022910">
    <property type="component" value="Unassembled WGS sequence"/>
</dbReference>
<evidence type="ECO:0000313" key="1">
    <source>
        <dbReference type="EMBL" id="EXX75098.1"/>
    </source>
</evidence>
<dbReference type="AlphaFoldDB" id="A0A015N7E1"/>
<proteinExistence type="predicted"/>
<dbReference type="EMBL" id="JEMT01012571">
    <property type="protein sequence ID" value="EXX75098.1"/>
    <property type="molecule type" value="Genomic_DNA"/>
</dbReference>
<comment type="caution">
    <text evidence="1">The sequence shown here is derived from an EMBL/GenBank/DDBJ whole genome shotgun (WGS) entry which is preliminary data.</text>
</comment>
<dbReference type="HOGENOM" id="CLU_1378793_0_0_1"/>
<gene>
    <name evidence="1" type="ORF">RirG_044830</name>
</gene>
<evidence type="ECO:0000313" key="2">
    <source>
        <dbReference type="Proteomes" id="UP000022910"/>
    </source>
</evidence>
<dbReference type="STRING" id="1432141.A0A015N7E1"/>
<organism evidence="1 2">
    <name type="scientific">Rhizophagus irregularis (strain DAOM 197198w)</name>
    <name type="common">Glomus intraradices</name>
    <dbReference type="NCBI Taxonomy" id="1432141"/>
    <lineage>
        <taxon>Eukaryota</taxon>
        <taxon>Fungi</taxon>
        <taxon>Fungi incertae sedis</taxon>
        <taxon>Mucoromycota</taxon>
        <taxon>Glomeromycotina</taxon>
        <taxon>Glomeromycetes</taxon>
        <taxon>Glomerales</taxon>
        <taxon>Glomeraceae</taxon>
        <taxon>Rhizophagus</taxon>
    </lineage>
</organism>
<keyword evidence="2" id="KW-1185">Reference proteome</keyword>
<accession>A0A015N7E1</accession>
<reference evidence="1 2" key="1">
    <citation type="submission" date="2014-02" db="EMBL/GenBank/DDBJ databases">
        <title>Single nucleus genome sequencing reveals high similarity among nuclei of an endomycorrhizal fungus.</title>
        <authorList>
            <person name="Lin K."/>
            <person name="Geurts R."/>
            <person name="Zhang Z."/>
            <person name="Limpens E."/>
            <person name="Saunders D.G."/>
            <person name="Mu D."/>
            <person name="Pang E."/>
            <person name="Cao H."/>
            <person name="Cha H."/>
            <person name="Lin T."/>
            <person name="Zhou Q."/>
            <person name="Shang Y."/>
            <person name="Li Y."/>
            <person name="Ivanov S."/>
            <person name="Sharma T."/>
            <person name="Velzen R.V."/>
            <person name="Ruijter N.D."/>
            <person name="Aanen D.K."/>
            <person name="Win J."/>
            <person name="Kamoun S."/>
            <person name="Bisseling T."/>
            <person name="Huang S."/>
        </authorList>
    </citation>
    <scope>NUCLEOTIDE SEQUENCE [LARGE SCALE GENOMIC DNA]</scope>
    <source>
        <strain evidence="2">DAOM197198w</strain>
    </source>
</reference>
<sequence>MSRDVAVANAETFCGQGEKVVKYNEGSINELELSALKTGDDTRSPKDDPNCLGRLRDFVIDGCDGNDLEKNPHNYKFGSKLTSSDGWVYEMKPLSEQINEVSCDVTWQFYDDFFEIRGKNVLDANLGANGEGLKRQLRGCGSLTAWNFQPTPQDVKFQWKASGQLPVGTRRCVGNALKSAGGADRGNCRGLGLRSHLS</sequence>
<protein>
    <submittedName>
        <fullName evidence="1">Uncharacterized protein</fullName>
    </submittedName>
</protein>
<name>A0A015N7E1_RHIIW</name>